<evidence type="ECO:0000256" key="4">
    <source>
        <dbReference type="ARBA" id="ARBA00005881"/>
    </source>
</evidence>
<comment type="caution">
    <text evidence="12">The sequence shown here is derived from an EMBL/GenBank/DDBJ whole genome shotgun (WGS) entry which is preliminary data.</text>
</comment>
<feature type="repeat" description="WD" evidence="11">
    <location>
        <begin position="55"/>
        <end position="90"/>
    </location>
</feature>
<dbReference type="PROSITE" id="PS50082">
    <property type="entry name" value="WD_REPEATS_2"/>
    <property type="match status" value="6"/>
</dbReference>
<dbReference type="Pfam" id="PF00400">
    <property type="entry name" value="WD40"/>
    <property type="match status" value="6"/>
</dbReference>
<evidence type="ECO:0000256" key="5">
    <source>
        <dbReference type="ARBA" id="ARBA00020267"/>
    </source>
</evidence>
<reference evidence="12" key="1">
    <citation type="submission" date="2022-10" db="EMBL/GenBank/DDBJ databases">
        <title>Culturing micro-colonial fungi from biological soil crusts in the Mojave desert and describing Neophaeococcomyces mojavensis, and introducing the new genera and species Taxawa tesnikishii.</title>
        <authorList>
            <person name="Kurbessoian T."/>
            <person name="Stajich J.E."/>
        </authorList>
    </citation>
    <scope>NUCLEOTIDE SEQUENCE</scope>
    <source>
        <strain evidence="12">TK_1</strain>
    </source>
</reference>
<dbReference type="EMBL" id="JAPDRL010000030">
    <property type="protein sequence ID" value="KAJ9665321.1"/>
    <property type="molecule type" value="Genomic_DNA"/>
</dbReference>
<keyword evidence="8" id="KW-0819">tRNA processing</keyword>
<dbReference type="Gene3D" id="2.130.10.10">
    <property type="entry name" value="YVTN repeat-like/Quinoprotein amine dehydrogenase"/>
    <property type="match status" value="4"/>
</dbReference>
<comment type="pathway">
    <text evidence="3">tRNA modification; 5-methoxycarbonylmethyl-2-thiouridine-tRNA biosynthesis.</text>
</comment>
<proteinExistence type="inferred from homology"/>
<feature type="repeat" description="WD" evidence="11">
    <location>
        <begin position="664"/>
        <end position="707"/>
    </location>
</feature>
<organism evidence="12 13">
    <name type="scientific">Coniosporium apollinis</name>
    <dbReference type="NCBI Taxonomy" id="61459"/>
    <lineage>
        <taxon>Eukaryota</taxon>
        <taxon>Fungi</taxon>
        <taxon>Dikarya</taxon>
        <taxon>Ascomycota</taxon>
        <taxon>Pezizomycotina</taxon>
        <taxon>Dothideomycetes</taxon>
        <taxon>Dothideomycetes incertae sedis</taxon>
        <taxon>Coniosporium</taxon>
    </lineage>
</organism>
<sequence>MSVAEPIYLSAGGNRHPAAADWDAEKPGLLAFGAGNNIALWDPLDENYHGVQALLSGHTDIVNVVKFLPLKSVAGSLIVSGSADKSLRVWCRAANISTGWLEIKTITDHQSSINYVAVLHDSGIFVSGSADAKVKVWKVEHDENSEGIEVRLLQTISLTPKYFPLAVSLAQLNESSIALAVAGTKASIQIYISEAGIFNLAATLTGHEGWIRSLSFIREGSKEGGDLLLASASQDKYIRLWRFHQGEELPAISSAASDPSLGAFGKSLSNKAHRFEAQDQEYSITFEALLLGHEDWIYSATWRRHSDRLQLLSASADSSLAIWEPDPTSGVWICVTRLGEISTQKGATTATGSTGGFWIGLWSPSGDAVVSLGRTGSWRLWNHQPEEDRWTQSVAISGHVKDVKGVAWAKDGSYLLSTSSDQTTRLHAEWIQGNKRSWHEFSRPQIHGYDLNCIDSIGTSRFISGADEKLLRVFDEPNTVASLLDRCCGIHNESAAALPDAANIPVLGLSNKAIQAVDENEAHANEQAEDQDTSDPAAVVSKSALDIDHPPLEDHLARHMLWPEVEKLYGHGYEISTVATSNDGGLVATACKASSVDHAVVRLYETKEWREIKPPLTAHSLTVTGLAFSDDDRYLLSVGRDRQWTLFARDGAASRDYKMFASNPKGHARMILGCSWAPRAAGRVFATAGRDKAVKMWRFENTDVACVATISATSPVTAVNFLSQPSNEGVTIAYGTETGVISIHVLEGKGLTTRYAFNFDQPLIPSKAVNQLAWRPQQPDRNAENINGSAEPQRNQHCLAVASEDSSVRLFAVLLPDTA</sequence>
<feature type="repeat" description="WD" evidence="11">
    <location>
        <begin position="290"/>
        <end position="324"/>
    </location>
</feature>
<keyword evidence="13" id="KW-1185">Reference proteome</keyword>
<dbReference type="Proteomes" id="UP001172684">
    <property type="component" value="Unassembled WGS sequence"/>
</dbReference>
<keyword evidence="7 11" id="KW-0853">WD repeat</keyword>
<evidence type="ECO:0000313" key="12">
    <source>
        <dbReference type="EMBL" id="KAJ9665321.1"/>
    </source>
</evidence>
<gene>
    <name evidence="12" type="primary">ELP2</name>
    <name evidence="12" type="ORF">H2201_004613</name>
</gene>
<evidence type="ECO:0000256" key="1">
    <source>
        <dbReference type="ARBA" id="ARBA00004123"/>
    </source>
</evidence>
<keyword evidence="9" id="KW-0677">Repeat</keyword>
<evidence type="ECO:0000256" key="11">
    <source>
        <dbReference type="PROSITE-ProRule" id="PRU00221"/>
    </source>
</evidence>
<dbReference type="SMART" id="SM00320">
    <property type="entry name" value="WD40"/>
    <property type="match status" value="11"/>
</dbReference>
<accession>A0ABQ9NUK7</accession>
<evidence type="ECO:0000256" key="6">
    <source>
        <dbReference type="ARBA" id="ARBA00022490"/>
    </source>
</evidence>
<evidence type="ECO:0000256" key="9">
    <source>
        <dbReference type="ARBA" id="ARBA00022737"/>
    </source>
</evidence>
<evidence type="ECO:0000256" key="8">
    <source>
        <dbReference type="ARBA" id="ARBA00022694"/>
    </source>
</evidence>
<dbReference type="PROSITE" id="PS50294">
    <property type="entry name" value="WD_REPEATS_REGION"/>
    <property type="match status" value="2"/>
</dbReference>
<feature type="repeat" description="WD" evidence="11">
    <location>
        <begin position="106"/>
        <end position="147"/>
    </location>
</feature>
<dbReference type="CDD" id="cd00200">
    <property type="entry name" value="WD40"/>
    <property type="match status" value="1"/>
</dbReference>
<evidence type="ECO:0000256" key="10">
    <source>
        <dbReference type="ARBA" id="ARBA00023242"/>
    </source>
</evidence>
<dbReference type="InterPro" id="IPR037289">
    <property type="entry name" value="Elp2"/>
</dbReference>
<evidence type="ECO:0000313" key="13">
    <source>
        <dbReference type="Proteomes" id="UP001172684"/>
    </source>
</evidence>
<protein>
    <recommendedName>
        <fullName evidence="5">Elongator complex protein 2</fullName>
    </recommendedName>
</protein>
<evidence type="ECO:0000256" key="2">
    <source>
        <dbReference type="ARBA" id="ARBA00004496"/>
    </source>
</evidence>
<dbReference type="InterPro" id="IPR001680">
    <property type="entry name" value="WD40_rpt"/>
</dbReference>
<dbReference type="PANTHER" id="PTHR44111">
    <property type="entry name" value="ELONGATOR COMPLEX PROTEIN 2"/>
    <property type="match status" value="1"/>
</dbReference>
<name>A0ABQ9NUK7_9PEZI</name>
<feature type="repeat" description="WD" evidence="11">
    <location>
        <begin position="396"/>
        <end position="426"/>
    </location>
</feature>
<evidence type="ECO:0000256" key="3">
    <source>
        <dbReference type="ARBA" id="ARBA00005043"/>
    </source>
</evidence>
<dbReference type="InterPro" id="IPR015943">
    <property type="entry name" value="WD40/YVTN_repeat-like_dom_sf"/>
</dbReference>
<dbReference type="PANTHER" id="PTHR44111:SF1">
    <property type="entry name" value="ELONGATOR COMPLEX PROTEIN 2"/>
    <property type="match status" value="1"/>
</dbReference>
<dbReference type="SUPFAM" id="SSF50978">
    <property type="entry name" value="WD40 repeat-like"/>
    <property type="match status" value="3"/>
</dbReference>
<comment type="subcellular location">
    <subcellularLocation>
        <location evidence="2">Cytoplasm</location>
    </subcellularLocation>
    <subcellularLocation>
        <location evidence="1">Nucleus</location>
    </subcellularLocation>
</comment>
<keyword evidence="10" id="KW-0539">Nucleus</keyword>
<evidence type="ECO:0000256" key="7">
    <source>
        <dbReference type="ARBA" id="ARBA00022574"/>
    </source>
</evidence>
<feature type="repeat" description="WD" evidence="11">
    <location>
        <begin position="204"/>
        <end position="251"/>
    </location>
</feature>
<keyword evidence="6" id="KW-0963">Cytoplasm</keyword>
<dbReference type="InterPro" id="IPR036322">
    <property type="entry name" value="WD40_repeat_dom_sf"/>
</dbReference>
<comment type="similarity">
    <text evidence="4">Belongs to the WD repeat ELP2 family.</text>
</comment>